<dbReference type="InterPro" id="IPR035976">
    <property type="entry name" value="Sushi/SCR/CCP_sf"/>
</dbReference>
<dbReference type="PROSITE" id="PS50923">
    <property type="entry name" value="SUSHI"/>
    <property type="match status" value="1"/>
</dbReference>
<evidence type="ECO:0000256" key="12">
    <source>
        <dbReference type="SAM" id="MobiDB-lite"/>
    </source>
</evidence>
<dbReference type="InterPro" id="IPR016186">
    <property type="entry name" value="C-type_lectin-like/link_sf"/>
</dbReference>
<dbReference type="InterPro" id="IPR000742">
    <property type="entry name" value="EGF"/>
</dbReference>
<feature type="disulfide bond" evidence="10">
    <location>
        <begin position="29"/>
        <end position="38"/>
    </location>
</feature>
<evidence type="ECO:0000313" key="16">
    <source>
        <dbReference type="Ensembl" id="ENSEASP00005022473.1"/>
    </source>
</evidence>
<comment type="subcellular location">
    <subcellularLocation>
        <location evidence="1">Secreted</location>
    </subcellularLocation>
</comment>
<dbReference type="SUPFAM" id="SSF57196">
    <property type="entry name" value="EGF/Laminin"/>
    <property type="match status" value="1"/>
</dbReference>
<dbReference type="PANTHER" id="PTHR22804">
    <property type="entry name" value="AGGRECAN/VERSICAN PROTEOGLYCAN"/>
    <property type="match status" value="1"/>
</dbReference>
<evidence type="ECO:0000256" key="7">
    <source>
        <dbReference type="ARBA" id="ARBA00022837"/>
    </source>
</evidence>
<dbReference type="Ensembl" id="ENSEAST00005024387.1">
    <property type="protein sequence ID" value="ENSEASP00005022473.1"/>
    <property type="gene ID" value="ENSEASG00005015356.1"/>
</dbReference>
<dbReference type="SMART" id="SM00032">
    <property type="entry name" value="CCP"/>
    <property type="match status" value="1"/>
</dbReference>
<evidence type="ECO:0000256" key="2">
    <source>
        <dbReference type="ARBA" id="ARBA00022525"/>
    </source>
</evidence>
<evidence type="ECO:0008006" key="17">
    <source>
        <dbReference type="Google" id="ProtNLM"/>
    </source>
</evidence>
<keyword evidence="7" id="KW-0106">Calcium</keyword>
<dbReference type="CDD" id="cd00033">
    <property type="entry name" value="CCP"/>
    <property type="match status" value="1"/>
</dbReference>
<feature type="domain" description="Sushi" evidence="15">
    <location>
        <begin position="198"/>
        <end position="258"/>
    </location>
</feature>
<keyword evidence="4 11" id="KW-0768">Sushi</keyword>
<dbReference type="InterPro" id="IPR016187">
    <property type="entry name" value="CTDL_fold"/>
</dbReference>
<keyword evidence="8 10" id="KW-1015">Disulfide bond</keyword>
<sequence length="354" mass="39355">HVDIDECLSSPCLNGATCVDAIDSFTCLCLPSYQGDLCEIGLRAIRLAATAIPSRPRAPPFKPLTCVADQELCEKGWTKFQGHCYRYFPDRETWVDAESRCREQQSHLSSIVTPEEQEFVNNNAQDYQWIGLNDRTIEGDFRWSDGHSLQFENWRPNQPDNFFTAGEDCVVMIWHEKGEWNDVPCNYQLPFTCKKGTVACGDPPVVEHARTFGRKKARYEINSLVRYQCTEGFVQRHVPIIRCQPSGQWEEPRITCTDREHHPTHPSLSTASHPASTSSSLRPGPGGGWPSPGDPGHQPSAPAMRAARPGGCLSRGTALSPQGGLLRKQGARCPLQHQPLSPSCCQEKLKLGSG</sequence>
<dbReference type="PROSITE" id="PS50026">
    <property type="entry name" value="EGF_3"/>
    <property type="match status" value="1"/>
</dbReference>
<dbReference type="InterPro" id="IPR001881">
    <property type="entry name" value="EGF-like_Ca-bd_dom"/>
</dbReference>
<dbReference type="SMART" id="SM00181">
    <property type="entry name" value="EGF"/>
    <property type="match status" value="1"/>
</dbReference>
<dbReference type="InterPro" id="IPR050691">
    <property type="entry name" value="Hyaluronan_bind_Proteoglycan"/>
</dbReference>
<evidence type="ECO:0000256" key="11">
    <source>
        <dbReference type="PROSITE-ProRule" id="PRU00302"/>
    </source>
</evidence>
<accession>A0A8C4MA95</accession>
<dbReference type="InterPro" id="IPR018097">
    <property type="entry name" value="EGF_Ca-bd_CS"/>
</dbReference>
<dbReference type="GO" id="GO:0010001">
    <property type="term" value="P:glial cell differentiation"/>
    <property type="evidence" value="ECO:0007669"/>
    <property type="project" value="TreeGrafter"/>
</dbReference>
<evidence type="ECO:0000256" key="1">
    <source>
        <dbReference type="ARBA" id="ARBA00004613"/>
    </source>
</evidence>
<dbReference type="AlphaFoldDB" id="A0A8C4MA95"/>
<dbReference type="GO" id="GO:0045202">
    <property type="term" value="C:synapse"/>
    <property type="evidence" value="ECO:0007669"/>
    <property type="project" value="TreeGrafter"/>
</dbReference>
<dbReference type="PROSITE" id="PS50041">
    <property type="entry name" value="C_TYPE_LECTIN_2"/>
    <property type="match status" value="1"/>
</dbReference>
<evidence type="ECO:0000256" key="6">
    <source>
        <dbReference type="ARBA" id="ARBA00022737"/>
    </source>
</evidence>
<dbReference type="InterPro" id="IPR001304">
    <property type="entry name" value="C-type_lectin-like"/>
</dbReference>
<dbReference type="GO" id="GO:0007417">
    <property type="term" value="P:central nervous system development"/>
    <property type="evidence" value="ECO:0007669"/>
    <property type="project" value="TreeGrafter"/>
</dbReference>
<dbReference type="GO" id="GO:0005615">
    <property type="term" value="C:extracellular space"/>
    <property type="evidence" value="ECO:0007669"/>
    <property type="project" value="TreeGrafter"/>
</dbReference>
<dbReference type="GO" id="GO:0072534">
    <property type="term" value="C:perineuronal net"/>
    <property type="evidence" value="ECO:0007669"/>
    <property type="project" value="TreeGrafter"/>
</dbReference>
<dbReference type="InterPro" id="IPR033987">
    <property type="entry name" value="CSPG_CTLD"/>
</dbReference>
<dbReference type="FunFam" id="3.10.100.10:FF:000003">
    <property type="entry name" value="Versican core protein"/>
    <property type="match status" value="1"/>
</dbReference>
<evidence type="ECO:0000256" key="9">
    <source>
        <dbReference type="ARBA" id="ARBA00023180"/>
    </source>
</evidence>
<dbReference type="Gene3D" id="2.10.70.10">
    <property type="entry name" value="Complement Module, domain 1"/>
    <property type="match status" value="1"/>
</dbReference>
<evidence type="ECO:0000256" key="4">
    <source>
        <dbReference type="ARBA" id="ARBA00022659"/>
    </source>
</evidence>
<dbReference type="CDD" id="cd00054">
    <property type="entry name" value="EGF_CA"/>
    <property type="match status" value="1"/>
</dbReference>
<name>A0A8C4MA95_EQUAS</name>
<dbReference type="PROSITE" id="PS01187">
    <property type="entry name" value="EGF_CA"/>
    <property type="match status" value="1"/>
</dbReference>
<dbReference type="Gene3D" id="3.10.100.10">
    <property type="entry name" value="Mannose-Binding Protein A, subunit A"/>
    <property type="match status" value="1"/>
</dbReference>
<evidence type="ECO:0000259" key="13">
    <source>
        <dbReference type="PROSITE" id="PS50026"/>
    </source>
</evidence>
<dbReference type="GO" id="GO:0002052">
    <property type="term" value="P:positive regulation of neuroblast proliferation"/>
    <property type="evidence" value="ECO:0007669"/>
    <property type="project" value="TreeGrafter"/>
</dbReference>
<keyword evidence="9" id="KW-0325">Glycoprotein</keyword>
<dbReference type="PRINTS" id="PR00010">
    <property type="entry name" value="EGFBLOOD"/>
</dbReference>
<keyword evidence="2" id="KW-0964">Secreted</keyword>
<feature type="domain" description="EGF-like" evidence="13">
    <location>
        <begin position="3"/>
        <end position="39"/>
    </location>
</feature>
<dbReference type="CDD" id="cd03588">
    <property type="entry name" value="CLECT_CSPGs"/>
    <property type="match status" value="1"/>
</dbReference>
<evidence type="ECO:0000259" key="15">
    <source>
        <dbReference type="PROSITE" id="PS50923"/>
    </source>
</evidence>
<dbReference type="PROSITE" id="PS00615">
    <property type="entry name" value="C_TYPE_LECTIN_1"/>
    <property type="match status" value="1"/>
</dbReference>
<dbReference type="Pfam" id="PF00084">
    <property type="entry name" value="Sushi"/>
    <property type="match status" value="1"/>
</dbReference>
<dbReference type="SMART" id="SM00034">
    <property type="entry name" value="CLECT"/>
    <property type="match status" value="1"/>
</dbReference>
<evidence type="ECO:0000259" key="14">
    <source>
        <dbReference type="PROSITE" id="PS50041"/>
    </source>
</evidence>
<evidence type="ECO:0000256" key="3">
    <source>
        <dbReference type="ARBA" id="ARBA00022536"/>
    </source>
</evidence>
<dbReference type="OMA" id="RIACIDR"/>
<dbReference type="FunFam" id="2.10.25.10:FF:000006">
    <property type="entry name" value="Versican core protein-like isoform 1"/>
    <property type="match status" value="1"/>
</dbReference>
<keyword evidence="5" id="KW-0732">Signal</keyword>
<evidence type="ECO:0000256" key="10">
    <source>
        <dbReference type="PROSITE-ProRule" id="PRU00076"/>
    </source>
</evidence>
<dbReference type="Gene3D" id="2.10.25.10">
    <property type="entry name" value="Laminin"/>
    <property type="match status" value="1"/>
</dbReference>
<dbReference type="InterPro" id="IPR000152">
    <property type="entry name" value="EGF-type_Asp/Asn_hydroxyl_site"/>
</dbReference>
<protein>
    <recommendedName>
        <fullName evidence="17">Versican</fullName>
    </recommendedName>
</protein>
<dbReference type="GO" id="GO:0005509">
    <property type="term" value="F:calcium ion binding"/>
    <property type="evidence" value="ECO:0007669"/>
    <property type="project" value="InterPro"/>
</dbReference>
<dbReference type="PROSITE" id="PS00022">
    <property type="entry name" value="EGF_1"/>
    <property type="match status" value="1"/>
</dbReference>
<feature type="compositionally biased region" description="Low complexity" evidence="12">
    <location>
        <begin position="265"/>
        <end position="283"/>
    </location>
</feature>
<dbReference type="SUPFAM" id="SSF57535">
    <property type="entry name" value="Complement control module/SCR domain"/>
    <property type="match status" value="1"/>
</dbReference>
<proteinExistence type="predicted"/>
<dbReference type="SUPFAM" id="SSF56436">
    <property type="entry name" value="C-type lectin-like"/>
    <property type="match status" value="1"/>
</dbReference>
<dbReference type="PANTHER" id="PTHR22804:SF42">
    <property type="entry name" value="AGGRECAN CORE PROTEIN"/>
    <property type="match status" value="1"/>
</dbReference>
<evidence type="ECO:0000256" key="5">
    <source>
        <dbReference type="ARBA" id="ARBA00022729"/>
    </source>
</evidence>
<keyword evidence="3 10" id="KW-0245">EGF-like domain</keyword>
<dbReference type="Pfam" id="PF00008">
    <property type="entry name" value="EGF"/>
    <property type="match status" value="1"/>
</dbReference>
<dbReference type="PROSITE" id="PS00010">
    <property type="entry name" value="ASX_HYDROXYL"/>
    <property type="match status" value="1"/>
</dbReference>
<dbReference type="GO" id="GO:0001501">
    <property type="term" value="P:skeletal system development"/>
    <property type="evidence" value="ECO:0007669"/>
    <property type="project" value="TreeGrafter"/>
</dbReference>
<dbReference type="SMART" id="SM00179">
    <property type="entry name" value="EGF_CA"/>
    <property type="match status" value="1"/>
</dbReference>
<feature type="region of interest" description="Disordered" evidence="12">
    <location>
        <begin position="257"/>
        <end position="325"/>
    </location>
</feature>
<feature type="disulfide bond" evidence="11">
    <location>
        <begin position="229"/>
        <end position="256"/>
    </location>
</feature>
<dbReference type="InterPro" id="IPR000436">
    <property type="entry name" value="Sushi_SCR_CCP_dom"/>
</dbReference>
<feature type="disulfide bond" evidence="11">
    <location>
        <begin position="200"/>
        <end position="243"/>
    </location>
</feature>
<comment type="caution">
    <text evidence="10">Lacks conserved residue(s) required for the propagation of feature annotation.</text>
</comment>
<evidence type="ECO:0000256" key="8">
    <source>
        <dbReference type="ARBA" id="ARBA00023157"/>
    </source>
</evidence>
<organism evidence="16">
    <name type="scientific">Equus asinus asinus</name>
    <dbReference type="NCBI Taxonomy" id="83772"/>
    <lineage>
        <taxon>Eukaryota</taxon>
        <taxon>Metazoa</taxon>
        <taxon>Chordata</taxon>
        <taxon>Craniata</taxon>
        <taxon>Vertebrata</taxon>
        <taxon>Euteleostomi</taxon>
        <taxon>Mammalia</taxon>
        <taxon>Eutheria</taxon>
        <taxon>Laurasiatheria</taxon>
        <taxon>Perissodactyla</taxon>
        <taxon>Equidae</taxon>
        <taxon>Equus</taxon>
    </lineage>
</organism>
<dbReference type="InterPro" id="IPR018378">
    <property type="entry name" value="C-type_lectin_CS"/>
</dbReference>
<reference evidence="16" key="1">
    <citation type="submission" date="2023-03" db="UniProtKB">
        <authorList>
            <consortium name="Ensembl"/>
        </authorList>
    </citation>
    <scope>IDENTIFICATION</scope>
</reference>
<feature type="domain" description="C-type lectin" evidence="14">
    <location>
        <begin position="80"/>
        <end position="194"/>
    </location>
</feature>
<dbReference type="Pfam" id="PF00059">
    <property type="entry name" value="Lectin_C"/>
    <property type="match status" value="1"/>
</dbReference>
<dbReference type="FunFam" id="2.10.70.10:FF:000003">
    <property type="entry name" value="Versican core protein"/>
    <property type="match status" value="1"/>
</dbReference>
<keyword evidence="6" id="KW-0677">Repeat</keyword>